<evidence type="ECO:0000313" key="9">
    <source>
        <dbReference type="Proteomes" id="UP000472916"/>
    </source>
</evidence>
<dbReference type="SFLD" id="SFLDG01386">
    <property type="entry name" value="main_SPASM_domain-containing"/>
    <property type="match status" value="1"/>
</dbReference>
<dbReference type="SMART" id="SM00729">
    <property type="entry name" value="Elp3"/>
    <property type="match status" value="1"/>
</dbReference>
<keyword evidence="3" id="KW-0949">S-adenosyl-L-methionine</keyword>
<dbReference type="InterPro" id="IPR050377">
    <property type="entry name" value="Radical_SAM_PqqE_MftC-like"/>
</dbReference>
<accession>A0A6L8RZZ4</accession>
<dbReference type="InterPro" id="IPR058240">
    <property type="entry name" value="rSAM_sf"/>
</dbReference>
<evidence type="ECO:0000313" key="8">
    <source>
        <dbReference type="EMBL" id="MZK40946.1"/>
    </source>
</evidence>
<reference evidence="8 9" key="1">
    <citation type="journal article" date="2019" name="Nat. Med.">
        <title>A library of human gut bacterial isolates paired with longitudinal multiomics data enables mechanistic microbiome research.</title>
        <authorList>
            <person name="Poyet M."/>
            <person name="Groussin M."/>
            <person name="Gibbons S.M."/>
            <person name="Avila-Pacheco J."/>
            <person name="Jiang X."/>
            <person name="Kearney S.M."/>
            <person name="Perrotta A.R."/>
            <person name="Berdy B."/>
            <person name="Zhao S."/>
            <person name="Lieberman T.D."/>
            <person name="Swanson P.K."/>
            <person name="Smith M."/>
            <person name="Roesemann S."/>
            <person name="Alexander J.E."/>
            <person name="Rich S.A."/>
            <person name="Livny J."/>
            <person name="Vlamakis H."/>
            <person name="Clish C."/>
            <person name="Bullock K."/>
            <person name="Deik A."/>
            <person name="Scott J."/>
            <person name="Pierce K.A."/>
            <person name="Xavier R.J."/>
            <person name="Alm E.J."/>
        </authorList>
    </citation>
    <scope>NUCLEOTIDE SEQUENCE [LARGE SCALE GENOMIC DNA]</scope>
    <source>
        <strain evidence="8 9">BIOML-A6</strain>
    </source>
</reference>
<dbReference type="GO" id="GO:0051539">
    <property type="term" value="F:4 iron, 4 sulfur cluster binding"/>
    <property type="evidence" value="ECO:0007669"/>
    <property type="project" value="UniProtKB-KW"/>
</dbReference>
<dbReference type="Proteomes" id="UP000472916">
    <property type="component" value="Unassembled WGS sequence"/>
</dbReference>
<feature type="domain" description="Radical SAM core" evidence="7">
    <location>
        <begin position="23"/>
        <end position="243"/>
    </location>
</feature>
<sequence>MDVKEIYYESLLTKMLFQKSSIKKIPLSGTFELSPVCNFDCRMCYVRKSPEEVKCHNRKMLNLEQWKKIADQAENAGMLYLLLTGGEPFLWPDFWELYMYLSKKGFLISINSNGSLIDEGVIEQLKERPPIRINITLYGASNATYEKLCKASNGFDKVDRAINLLKETGISVKLNCSLTPYNIGDLEAMIQYAEEKQLILETNPYMFPPLRKNPEKIGVNDRFTPKETAYWQIKRYQLQYGNELYQKYLQGICDGMVKPQGMDESCYDPIDGKVRCRAGKAAFWITWDGYMLPCGMMPEPKVDMYKVSFEDAWKQLTQKTENIRLSGICEKCSNRGICHSCAAMAYAETGEFQKVPIYLCEMMDAMKKIAEMELSNLE</sequence>
<dbReference type="SUPFAM" id="SSF102114">
    <property type="entry name" value="Radical SAM enzymes"/>
    <property type="match status" value="1"/>
</dbReference>
<dbReference type="CDD" id="cd01335">
    <property type="entry name" value="Radical_SAM"/>
    <property type="match status" value="1"/>
</dbReference>
<dbReference type="InterPro" id="IPR007197">
    <property type="entry name" value="rSAM"/>
</dbReference>
<dbReference type="InterPro" id="IPR023885">
    <property type="entry name" value="4Fe4S-binding_SPASM_dom"/>
</dbReference>
<dbReference type="AlphaFoldDB" id="A0A6L8RZZ4"/>
<organism evidence="8 9">
    <name type="scientific">Dorea longicatena</name>
    <dbReference type="NCBI Taxonomy" id="88431"/>
    <lineage>
        <taxon>Bacteria</taxon>
        <taxon>Bacillati</taxon>
        <taxon>Bacillota</taxon>
        <taxon>Clostridia</taxon>
        <taxon>Lachnospirales</taxon>
        <taxon>Lachnospiraceae</taxon>
        <taxon>Dorea</taxon>
    </lineage>
</organism>
<dbReference type="InterPro" id="IPR013785">
    <property type="entry name" value="Aldolase_TIM"/>
</dbReference>
<name>A0A6L8RZZ4_9FIRM</name>
<comment type="caution">
    <text evidence="8">The sequence shown here is derived from an EMBL/GenBank/DDBJ whole genome shotgun (WGS) entry which is preliminary data.</text>
</comment>
<dbReference type="PANTHER" id="PTHR11228:SF7">
    <property type="entry name" value="PQQA PEPTIDE CYCLASE"/>
    <property type="match status" value="1"/>
</dbReference>
<dbReference type="InterPro" id="IPR006638">
    <property type="entry name" value="Elp3/MiaA/NifB-like_rSAM"/>
</dbReference>
<dbReference type="NCBIfam" id="TIGR04085">
    <property type="entry name" value="rSAM_more_4Fe4S"/>
    <property type="match status" value="1"/>
</dbReference>
<dbReference type="GO" id="GO:0046872">
    <property type="term" value="F:metal ion binding"/>
    <property type="evidence" value="ECO:0007669"/>
    <property type="project" value="UniProtKB-KW"/>
</dbReference>
<evidence type="ECO:0000256" key="1">
    <source>
        <dbReference type="ARBA" id="ARBA00001966"/>
    </source>
</evidence>
<keyword evidence="2" id="KW-0004">4Fe-4S</keyword>
<keyword evidence="5" id="KW-0408">Iron</keyword>
<dbReference type="GO" id="GO:0003824">
    <property type="term" value="F:catalytic activity"/>
    <property type="evidence" value="ECO:0007669"/>
    <property type="project" value="InterPro"/>
</dbReference>
<evidence type="ECO:0000256" key="3">
    <source>
        <dbReference type="ARBA" id="ARBA00022691"/>
    </source>
</evidence>
<dbReference type="PIRSF" id="PIRSF037420">
    <property type="entry name" value="PQQ_syn_pqqE"/>
    <property type="match status" value="1"/>
</dbReference>
<comment type="cofactor">
    <cofactor evidence="1">
        <name>[4Fe-4S] cluster</name>
        <dbReference type="ChEBI" id="CHEBI:49883"/>
    </cofactor>
</comment>
<evidence type="ECO:0000256" key="6">
    <source>
        <dbReference type="ARBA" id="ARBA00023014"/>
    </source>
</evidence>
<dbReference type="EMBL" id="WWSC01000004">
    <property type="protein sequence ID" value="MZK40946.1"/>
    <property type="molecule type" value="Genomic_DNA"/>
</dbReference>
<proteinExistence type="predicted"/>
<protein>
    <submittedName>
        <fullName evidence="8">Radical SAM protein</fullName>
    </submittedName>
</protein>
<dbReference type="PANTHER" id="PTHR11228">
    <property type="entry name" value="RADICAL SAM DOMAIN PROTEIN"/>
    <property type="match status" value="1"/>
</dbReference>
<dbReference type="RefSeq" id="WP_130096344.1">
    <property type="nucleotide sequence ID" value="NZ_RCYC01000003.1"/>
</dbReference>
<dbReference type="Gene3D" id="3.20.20.70">
    <property type="entry name" value="Aldolase class I"/>
    <property type="match status" value="1"/>
</dbReference>
<keyword evidence="4" id="KW-0479">Metal-binding</keyword>
<evidence type="ECO:0000256" key="2">
    <source>
        <dbReference type="ARBA" id="ARBA00022485"/>
    </source>
</evidence>
<evidence type="ECO:0000256" key="4">
    <source>
        <dbReference type="ARBA" id="ARBA00022723"/>
    </source>
</evidence>
<evidence type="ECO:0000256" key="5">
    <source>
        <dbReference type="ARBA" id="ARBA00023004"/>
    </source>
</evidence>
<dbReference type="PROSITE" id="PS51918">
    <property type="entry name" value="RADICAL_SAM"/>
    <property type="match status" value="1"/>
</dbReference>
<evidence type="ECO:0000259" key="7">
    <source>
        <dbReference type="PROSITE" id="PS51918"/>
    </source>
</evidence>
<dbReference type="Pfam" id="PF04055">
    <property type="entry name" value="Radical_SAM"/>
    <property type="match status" value="1"/>
</dbReference>
<gene>
    <name evidence="8" type="ORF">GT528_04325</name>
</gene>
<keyword evidence="6" id="KW-0411">Iron-sulfur</keyword>
<dbReference type="InterPro" id="IPR017200">
    <property type="entry name" value="PqqE-like"/>
</dbReference>
<dbReference type="SFLD" id="SFLDS00029">
    <property type="entry name" value="Radical_SAM"/>
    <property type="match status" value="1"/>
</dbReference>
<dbReference type="SFLD" id="SFLDG01067">
    <property type="entry name" value="SPASM/twitch_domain_containing"/>
    <property type="match status" value="1"/>
</dbReference>